<evidence type="ECO:0000259" key="3">
    <source>
        <dbReference type="Pfam" id="PF16321"/>
    </source>
</evidence>
<dbReference type="InterPro" id="IPR050574">
    <property type="entry name" value="HPF/YfiA_ribosome-assoc"/>
</dbReference>
<reference evidence="4" key="1">
    <citation type="submission" date="2020-02" db="EMBL/GenBank/DDBJ databases">
        <authorList>
            <person name="Meier V. D."/>
        </authorList>
    </citation>
    <scope>NUCLEOTIDE SEQUENCE</scope>
    <source>
        <strain evidence="4">AVDCRST_MAG93</strain>
    </source>
</reference>
<evidence type="ECO:0000256" key="1">
    <source>
        <dbReference type="ARBA" id="ARBA00022490"/>
    </source>
</evidence>
<organism evidence="4">
    <name type="scientific">uncultured Chloroflexia bacterium</name>
    <dbReference type="NCBI Taxonomy" id="1672391"/>
    <lineage>
        <taxon>Bacteria</taxon>
        <taxon>Bacillati</taxon>
        <taxon>Chloroflexota</taxon>
        <taxon>Chloroflexia</taxon>
        <taxon>environmental samples</taxon>
    </lineage>
</organism>
<evidence type="ECO:0000256" key="2">
    <source>
        <dbReference type="ARBA" id="ARBA00022845"/>
    </source>
</evidence>
<feature type="domain" description="Sigma 54 modulation/S30EA ribosomal protein C-terminal" evidence="3">
    <location>
        <begin position="1"/>
        <end position="41"/>
    </location>
</feature>
<keyword evidence="2" id="KW-0810">Translation regulation</keyword>
<gene>
    <name evidence="4" type="ORF">AVDCRST_MAG93-818</name>
</gene>
<dbReference type="InterPro" id="IPR038416">
    <property type="entry name" value="Ribosom_S30AE_C_sf"/>
</dbReference>
<proteinExistence type="predicted"/>
<dbReference type="PANTHER" id="PTHR33231:SF1">
    <property type="entry name" value="30S RIBOSOMAL PROTEIN"/>
    <property type="match status" value="1"/>
</dbReference>
<dbReference type="GO" id="GO:0022627">
    <property type="term" value="C:cytosolic small ribosomal subunit"/>
    <property type="evidence" value="ECO:0007669"/>
    <property type="project" value="TreeGrafter"/>
</dbReference>
<dbReference type="FunFam" id="3.30.505.50:FF:000001">
    <property type="entry name" value="Ribosome hibernation promoting factor"/>
    <property type="match status" value="1"/>
</dbReference>
<dbReference type="Pfam" id="PF16321">
    <property type="entry name" value="Ribosom_S30AE_C"/>
    <property type="match status" value="1"/>
</dbReference>
<dbReference type="GO" id="GO:0043024">
    <property type="term" value="F:ribosomal small subunit binding"/>
    <property type="evidence" value="ECO:0007669"/>
    <property type="project" value="TreeGrafter"/>
</dbReference>
<name>A0A6J4HPW6_9CHLR</name>
<sequence length="47" mass="5480">MDAEEAIEQMELLNHDFFVFTDARSNLVNVVYRRTDGNYGLIEQDLS</sequence>
<dbReference type="Gene3D" id="3.30.505.50">
    <property type="entry name" value="Sigma 54 modulation/S30EA ribosomal protein, C-terminal domain"/>
    <property type="match status" value="1"/>
</dbReference>
<dbReference type="GO" id="GO:0045900">
    <property type="term" value="P:negative regulation of translational elongation"/>
    <property type="evidence" value="ECO:0007669"/>
    <property type="project" value="TreeGrafter"/>
</dbReference>
<dbReference type="InterPro" id="IPR032528">
    <property type="entry name" value="Ribosom_S30AE_C"/>
</dbReference>
<evidence type="ECO:0000313" key="4">
    <source>
        <dbReference type="EMBL" id="CAA9229479.1"/>
    </source>
</evidence>
<dbReference type="AlphaFoldDB" id="A0A6J4HPW6"/>
<protein>
    <submittedName>
        <fullName evidence="4">Ribosome hibernation promoting factor Hpf</fullName>
    </submittedName>
</protein>
<dbReference type="EMBL" id="CADCTR010000267">
    <property type="protein sequence ID" value="CAA9229479.1"/>
    <property type="molecule type" value="Genomic_DNA"/>
</dbReference>
<keyword evidence="1" id="KW-0963">Cytoplasm</keyword>
<accession>A0A6J4HPW6</accession>
<dbReference type="PANTHER" id="PTHR33231">
    <property type="entry name" value="30S RIBOSOMAL PROTEIN"/>
    <property type="match status" value="1"/>
</dbReference>